<name>V2UUD9_9GAMM</name>
<dbReference type="eggNOG" id="ENOG502ZCH8">
    <property type="taxonomic scope" value="Bacteria"/>
</dbReference>
<feature type="transmembrane region" description="Helical" evidence="1">
    <location>
        <begin position="260"/>
        <end position="279"/>
    </location>
</feature>
<reference evidence="2 3" key="1">
    <citation type="submission" date="2013-10" db="EMBL/GenBank/DDBJ databases">
        <title>The Genome Sequence of Acinetobacter tjernbergiae CIP107465.</title>
        <authorList>
            <consortium name="The Broad Institute Genomics Platform"/>
            <consortium name="The Broad Institute Genome Sequencing Center for Infectious Disease"/>
            <person name="Cerqueira G."/>
            <person name="Feldgarden M."/>
            <person name="Courvalin P."/>
            <person name="Grillot-Courvalin C."/>
            <person name="Clermont D."/>
            <person name="Rocha E."/>
            <person name="Yoon E.-J."/>
            <person name="Nemec A."/>
            <person name="Young S.K."/>
            <person name="Zeng Q."/>
            <person name="Gargeya S."/>
            <person name="Fitzgerald M."/>
            <person name="Abouelleil A."/>
            <person name="Alvarado L."/>
            <person name="Berlin A.M."/>
            <person name="Chapman S.B."/>
            <person name="Gainer-Dewar J."/>
            <person name="Goldberg J."/>
            <person name="Gnerre S."/>
            <person name="Griggs A."/>
            <person name="Gujja S."/>
            <person name="Hansen M."/>
            <person name="Howarth C."/>
            <person name="Imamovic A."/>
            <person name="Ireland A."/>
            <person name="Larimer J."/>
            <person name="McCowan C."/>
            <person name="Murphy C."/>
            <person name="Pearson M."/>
            <person name="Poon T.W."/>
            <person name="Priest M."/>
            <person name="Roberts A."/>
            <person name="Saif S."/>
            <person name="Shea T."/>
            <person name="Sykes S."/>
            <person name="Wortman J."/>
            <person name="Nusbaum C."/>
            <person name="Birren B."/>
        </authorList>
    </citation>
    <scope>NUCLEOTIDE SEQUENCE [LARGE SCALE GENOMIC DNA]</scope>
    <source>
        <strain evidence="2 3">CIP 107465</strain>
    </source>
</reference>
<keyword evidence="1" id="KW-0812">Transmembrane</keyword>
<accession>V2UUD9</accession>
<evidence type="ECO:0008006" key="4">
    <source>
        <dbReference type="Google" id="ProtNLM"/>
    </source>
</evidence>
<keyword evidence="1" id="KW-1133">Transmembrane helix</keyword>
<comment type="caution">
    <text evidence="2">The sequence shown here is derived from an EMBL/GenBank/DDBJ whole genome shotgun (WGS) entry which is preliminary data.</text>
</comment>
<protein>
    <recommendedName>
        <fullName evidence="4">DUF4349 domain-containing protein</fullName>
    </recommendedName>
</protein>
<dbReference type="STRING" id="202955.GCA_000759995_01195"/>
<dbReference type="OrthoDB" id="6712586at2"/>
<evidence type="ECO:0000313" key="3">
    <source>
        <dbReference type="Proteomes" id="UP000017404"/>
    </source>
</evidence>
<evidence type="ECO:0000313" key="2">
    <source>
        <dbReference type="EMBL" id="ESK53632.1"/>
    </source>
</evidence>
<organism evidence="2 3">
    <name type="scientific">Acinetobacter tjernbergiae DSM 14971 = CIP 107465</name>
    <dbReference type="NCBI Taxonomy" id="1120928"/>
    <lineage>
        <taxon>Bacteria</taxon>
        <taxon>Pseudomonadati</taxon>
        <taxon>Pseudomonadota</taxon>
        <taxon>Gammaproteobacteria</taxon>
        <taxon>Moraxellales</taxon>
        <taxon>Moraxellaceae</taxon>
        <taxon>Acinetobacter</taxon>
    </lineage>
</organism>
<dbReference type="PATRIC" id="fig|1120928.5.peg.3298"/>
<keyword evidence="3" id="KW-1185">Reference proteome</keyword>
<dbReference type="Proteomes" id="UP000017404">
    <property type="component" value="Unassembled WGS sequence"/>
</dbReference>
<dbReference type="AlphaFoldDB" id="V2UUD9"/>
<proteinExistence type="predicted"/>
<gene>
    <name evidence="2" type="ORF">F990_03258</name>
</gene>
<sequence length="292" mass="33309">MSDLAKKLAIILVVGSTIVGCSKKEEGAASDASVATESAAPNSETIRANAAKNPEQLVSTQQSALEQNRLLIKSAQLQFEVKDVLKTTATLEQQLLQYNGYIENKQIDYQVSDRSQRDRSDGTVDIYEKITPMVQLTVRIPNDQVTTFLNNLLPLMLNFNTQSYEAKRYELKLLEEKLNTANQSNSSSNTVNNQLQQLTDLEVKDRLAYSTIRLEFFQQAKVRKSHDLNINRIATLDSDPLLTRIAEAFKVGLSYFKETILWLIQFWAFYFVFITIWVIRKHIELENKTANY</sequence>
<evidence type="ECO:0000256" key="1">
    <source>
        <dbReference type="SAM" id="Phobius"/>
    </source>
</evidence>
<keyword evidence="1" id="KW-0472">Membrane</keyword>
<dbReference type="RefSeq" id="WP_018680040.1">
    <property type="nucleotide sequence ID" value="NZ_AYEV01000044.1"/>
</dbReference>
<dbReference type="EMBL" id="AYEV01000044">
    <property type="protein sequence ID" value="ESK53632.1"/>
    <property type="molecule type" value="Genomic_DNA"/>
</dbReference>
<dbReference type="PROSITE" id="PS51257">
    <property type="entry name" value="PROKAR_LIPOPROTEIN"/>
    <property type="match status" value="1"/>
</dbReference>